<dbReference type="PRINTS" id="PR00190">
    <property type="entry name" value="ACTIN"/>
</dbReference>
<dbReference type="AlphaFoldDB" id="A0A9Q0LD03"/>
<evidence type="ECO:0000256" key="5">
    <source>
        <dbReference type="ARBA" id="ARBA00022801"/>
    </source>
</evidence>
<evidence type="ECO:0000313" key="10">
    <source>
        <dbReference type="EMBL" id="KAJ5070114.1"/>
    </source>
</evidence>
<dbReference type="Proteomes" id="UP001149090">
    <property type="component" value="Unassembled WGS sequence"/>
</dbReference>
<dbReference type="Gene3D" id="3.90.640.10">
    <property type="entry name" value="Actin, Chain A, domain 4"/>
    <property type="match status" value="1"/>
</dbReference>
<dbReference type="OrthoDB" id="5132116at2759"/>
<reference evidence="10" key="1">
    <citation type="submission" date="2022-10" db="EMBL/GenBank/DDBJ databases">
        <title>Novel sulphate-reducing endosymbionts in the free-living metamonad Anaeramoeba.</title>
        <authorList>
            <person name="Jerlstrom-Hultqvist J."/>
            <person name="Cepicka I."/>
            <person name="Gallot-Lavallee L."/>
            <person name="Salas-Leiva D."/>
            <person name="Curtis B.A."/>
            <person name="Zahonova K."/>
            <person name="Pipaliya S."/>
            <person name="Dacks J."/>
            <person name="Roger A.J."/>
        </authorList>
    </citation>
    <scope>NUCLEOTIDE SEQUENCE</scope>
    <source>
        <strain evidence="10">BMAN</strain>
    </source>
</reference>
<dbReference type="FunFam" id="3.30.420.40:FF:000291">
    <property type="entry name" value="Actin, alpha skeletal muscle"/>
    <property type="match status" value="1"/>
</dbReference>
<evidence type="ECO:0000256" key="9">
    <source>
        <dbReference type="RuleBase" id="RU000487"/>
    </source>
</evidence>
<dbReference type="SUPFAM" id="SSF53067">
    <property type="entry name" value="Actin-like ATPase domain"/>
    <property type="match status" value="2"/>
</dbReference>
<comment type="subcellular location">
    <subcellularLocation>
        <location evidence="1">Cytoplasm</location>
        <location evidence="1">Cytoskeleton</location>
    </subcellularLocation>
</comment>
<proteinExistence type="inferred from homology"/>
<keyword evidence="4" id="KW-0547">Nucleotide-binding</keyword>
<dbReference type="EMBL" id="JAPDFW010000099">
    <property type="protein sequence ID" value="KAJ5070114.1"/>
    <property type="molecule type" value="Genomic_DNA"/>
</dbReference>
<name>A0A9Q0LD03_ANAIG</name>
<protein>
    <submittedName>
        <fullName evidence="10">Actin</fullName>
    </submittedName>
</protein>
<evidence type="ECO:0000313" key="11">
    <source>
        <dbReference type="Proteomes" id="UP001149090"/>
    </source>
</evidence>
<gene>
    <name evidence="10" type="ORF">M0811_11319</name>
</gene>
<dbReference type="PROSITE" id="PS01132">
    <property type="entry name" value="ACTINS_ACT_LIKE"/>
    <property type="match status" value="1"/>
</dbReference>
<evidence type="ECO:0000256" key="4">
    <source>
        <dbReference type="ARBA" id="ARBA00022741"/>
    </source>
</evidence>
<evidence type="ECO:0000256" key="2">
    <source>
        <dbReference type="ARBA" id="ARBA00006752"/>
    </source>
</evidence>
<dbReference type="InterPro" id="IPR043129">
    <property type="entry name" value="ATPase_NBD"/>
</dbReference>
<evidence type="ECO:0000256" key="1">
    <source>
        <dbReference type="ARBA" id="ARBA00004245"/>
    </source>
</evidence>
<comment type="catalytic activity">
    <reaction evidence="8">
        <text>ATP + H2O = ADP + phosphate + H(+)</text>
        <dbReference type="Rhea" id="RHEA:13065"/>
        <dbReference type="ChEBI" id="CHEBI:15377"/>
        <dbReference type="ChEBI" id="CHEBI:15378"/>
        <dbReference type="ChEBI" id="CHEBI:30616"/>
        <dbReference type="ChEBI" id="CHEBI:43474"/>
        <dbReference type="ChEBI" id="CHEBI:456216"/>
    </reaction>
</comment>
<dbReference type="FunFam" id="3.90.640.10:FF:000047">
    <property type="entry name" value="Actin, alpha skeletal muscle"/>
    <property type="match status" value="1"/>
</dbReference>
<dbReference type="PANTHER" id="PTHR11937">
    <property type="entry name" value="ACTIN"/>
    <property type="match status" value="1"/>
</dbReference>
<comment type="caution">
    <text evidence="10">The sequence shown here is derived from an EMBL/GenBank/DDBJ whole genome shotgun (WGS) entry which is preliminary data.</text>
</comment>
<dbReference type="InterPro" id="IPR020902">
    <property type="entry name" value="Actin/actin-like_CS"/>
</dbReference>
<evidence type="ECO:0000256" key="7">
    <source>
        <dbReference type="ARBA" id="ARBA00023212"/>
    </source>
</evidence>
<evidence type="ECO:0000256" key="6">
    <source>
        <dbReference type="ARBA" id="ARBA00022840"/>
    </source>
</evidence>
<dbReference type="PROSITE" id="PS00432">
    <property type="entry name" value="ACTINS_2"/>
    <property type="match status" value="1"/>
</dbReference>
<comment type="similarity">
    <text evidence="2 9">Belongs to the actin family.</text>
</comment>
<keyword evidence="3" id="KW-0963">Cytoplasm</keyword>
<dbReference type="GO" id="GO:0005856">
    <property type="term" value="C:cytoskeleton"/>
    <property type="evidence" value="ECO:0007669"/>
    <property type="project" value="UniProtKB-SubCell"/>
</dbReference>
<dbReference type="GO" id="GO:0016787">
    <property type="term" value="F:hydrolase activity"/>
    <property type="evidence" value="ECO:0007669"/>
    <property type="project" value="UniProtKB-KW"/>
</dbReference>
<dbReference type="InterPro" id="IPR004000">
    <property type="entry name" value="Actin"/>
</dbReference>
<accession>A0A9Q0LD03</accession>
<evidence type="ECO:0000256" key="8">
    <source>
        <dbReference type="ARBA" id="ARBA00049360"/>
    </source>
</evidence>
<keyword evidence="5" id="KW-0378">Hydrolase</keyword>
<dbReference type="Pfam" id="PF00022">
    <property type="entry name" value="Actin"/>
    <property type="match status" value="1"/>
</dbReference>
<keyword evidence="6" id="KW-0067">ATP-binding</keyword>
<dbReference type="GO" id="GO:0005524">
    <property type="term" value="F:ATP binding"/>
    <property type="evidence" value="ECO:0007669"/>
    <property type="project" value="UniProtKB-KW"/>
</dbReference>
<sequence>MEIDDIKPIVIDNGSGFTKAGFAGEDAPRYIFPTIVGRKKINNQYPNMIEIELKNAYIGEEAITKRGVLTLRNPIERGIVTNWDDMEKIWHHTFYNKLRVAVEEHPVLLTEPPLNPKANREKLTQIMFETFGIPAMYLGMTSTLAIYSSGRTTGVTVEIGDGVSHSVPIYEGYALPHAILRLDLAGRDLTDYLAKILNENGYPFVTSDERQIVDDIKEKFCYSAYDFENEMENSDENLIEKKYELPNGDIVKLAKERFRCPEALFKPSLIGKEEKGIHEITFNTLLKCSIDIRKNLYENIVLSGGTSMLPGLADRLQKEITQLAPQYVKVNITNPSERKFSVWIGGSMLASLSTFSSMWVTKDEYDESGPPIVHRKCF</sequence>
<keyword evidence="11" id="KW-1185">Reference proteome</keyword>
<dbReference type="FunFam" id="3.30.420.40:FF:000058">
    <property type="entry name" value="Putative actin-related protein 5"/>
    <property type="match status" value="1"/>
</dbReference>
<dbReference type="SMART" id="SM00268">
    <property type="entry name" value="ACTIN"/>
    <property type="match status" value="1"/>
</dbReference>
<dbReference type="Gene3D" id="3.30.420.40">
    <property type="match status" value="2"/>
</dbReference>
<evidence type="ECO:0000256" key="3">
    <source>
        <dbReference type="ARBA" id="ARBA00022490"/>
    </source>
</evidence>
<organism evidence="10 11">
    <name type="scientific">Anaeramoeba ignava</name>
    <name type="common">Anaerobic marine amoeba</name>
    <dbReference type="NCBI Taxonomy" id="1746090"/>
    <lineage>
        <taxon>Eukaryota</taxon>
        <taxon>Metamonada</taxon>
        <taxon>Anaeramoebidae</taxon>
        <taxon>Anaeramoeba</taxon>
    </lineage>
</organism>
<dbReference type="FunFam" id="3.30.420.40:FF:000218">
    <property type="entry name" value="actin, alpha sarcomeric/skeletal-like"/>
    <property type="match status" value="1"/>
</dbReference>
<keyword evidence="7" id="KW-0206">Cytoskeleton</keyword>
<dbReference type="InterPro" id="IPR004001">
    <property type="entry name" value="Actin_CS"/>
</dbReference>